<gene>
    <name evidence="1" type="ORF">PISMIDRAFT_64480</name>
    <name evidence="2" type="ORF">PISMIDRAFT_70554</name>
</gene>
<dbReference type="OrthoDB" id="5327923at2759"/>
<reference evidence="3" key="2">
    <citation type="submission" date="2015-01" db="EMBL/GenBank/DDBJ databases">
        <title>Evolutionary Origins and Diversification of the Mycorrhizal Mutualists.</title>
        <authorList>
            <consortium name="DOE Joint Genome Institute"/>
            <consortium name="Mycorrhizal Genomics Consortium"/>
            <person name="Kohler A."/>
            <person name="Kuo A."/>
            <person name="Nagy L.G."/>
            <person name="Floudas D."/>
            <person name="Copeland A."/>
            <person name="Barry K.W."/>
            <person name="Cichocki N."/>
            <person name="Veneault-Fourrey C."/>
            <person name="LaButti K."/>
            <person name="Lindquist E.A."/>
            <person name="Lipzen A."/>
            <person name="Lundell T."/>
            <person name="Morin E."/>
            <person name="Murat C."/>
            <person name="Riley R."/>
            <person name="Ohm R."/>
            <person name="Sun H."/>
            <person name="Tunlid A."/>
            <person name="Henrissat B."/>
            <person name="Grigoriev I.V."/>
            <person name="Hibbett D.S."/>
            <person name="Martin F."/>
        </authorList>
    </citation>
    <scope>NUCLEOTIDE SEQUENCE [LARGE SCALE GENOMIC DNA]</scope>
    <source>
        <strain evidence="2 3">441</strain>
    </source>
</reference>
<dbReference type="HOGENOM" id="CLU_2838316_0_0_1"/>
<dbReference type="STRING" id="765257.A0A0C9YA55"/>
<protein>
    <submittedName>
        <fullName evidence="2">Unplaced genomic scaffold scaffold_9, whole genome shotgun sequence</fullName>
    </submittedName>
</protein>
<feature type="non-terminal residue" evidence="1">
    <location>
        <position position="1"/>
    </location>
</feature>
<feature type="non-terminal residue" evidence="1">
    <location>
        <position position="75"/>
    </location>
</feature>
<evidence type="ECO:0000313" key="3">
    <source>
        <dbReference type="Proteomes" id="UP000054018"/>
    </source>
</evidence>
<accession>A0A0C9YA55</accession>
<organism evidence="1 3">
    <name type="scientific">Pisolithus microcarpus 441</name>
    <dbReference type="NCBI Taxonomy" id="765257"/>
    <lineage>
        <taxon>Eukaryota</taxon>
        <taxon>Fungi</taxon>
        <taxon>Dikarya</taxon>
        <taxon>Basidiomycota</taxon>
        <taxon>Agaricomycotina</taxon>
        <taxon>Agaricomycetes</taxon>
        <taxon>Agaricomycetidae</taxon>
        <taxon>Boletales</taxon>
        <taxon>Sclerodermatineae</taxon>
        <taxon>Pisolithaceae</taxon>
        <taxon>Pisolithus</taxon>
    </lineage>
</organism>
<name>A0A0C9YA55_9AGAM</name>
<proteinExistence type="predicted"/>
<dbReference type="EMBL" id="KN833976">
    <property type="protein sequence ID" value="KIK13761.1"/>
    <property type="molecule type" value="Genomic_DNA"/>
</dbReference>
<dbReference type="EMBL" id="KN833693">
    <property type="protein sequence ID" value="KIK28114.1"/>
    <property type="molecule type" value="Genomic_DNA"/>
</dbReference>
<reference evidence="1 3" key="1">
    <citation type="submission" date="2014-04" db="EMBL/GenBank/DDBJ databases">
        <authorList>
            <consortium name="DOE Joint Genome Institute"/>
            <person name="Kuo A."/>
            <person name="Kohler A."/>
            <person name="Costa M.D."/>
            <person name="Nagy L.G."/>
            <person name="Floudas D."/>
            <person name="Copeland A."/>
            <person name="Barry K.W."/>
            <person name="Cichocki N."/>
            <person name="Veneault-Fourrey C."/>
            <person name="LaButti K."/>
            <person name="Lindquist E.A."/>
            <person name="Lipzen A."/>
            <person name="Lundell T."/>
            <person name="Morin E."/>
            <person name="Murat C."/>
            <person name="Sun H."/>
            <person name="Tunlid A."/>
            <person name="Henrissat B."/>
            <person name="Grigoriev I.V."/>
            <person name="Hibbett D.S."/>
            <person name="Martin F."/>
            <person name="Nordberg H.P."/>
            <person name="Cantor M.N."/>
            <person name="Hua S.X."/>
        </authorList>
    </citation>
    <scope>NUCLEOTIDE SEQUENCE [LARGE SCALE GENOMIC DNA]</scope>
    <source>
        <strain evidence="1 3">441</strain>
    </source>
</reference>
<evidence type="ECO:0000313" key="1">
    <source>
        <dbReference type="EMBL" id="KIK13761.1"/>
    </source>
</evidence>
<evidence type="ECO:0000313" key="2">
    <source>
        <dbReference type="EMBL" id="KIK28114.1"/>
    </source>
</evidence>
<keyword evidence="3" id="KW-1185">Reference proteome</keyword>
<dbReference type="Proteomes" id="UP000054018">
    <property type="component" value="Unassembled WGS sequence"/>
</dbReference>
<dbReference type="AlphaFoldDB" id="A0A0C9YA55"/>
<sequence length="75" mass="8526">LSWGATLYDFYSIKPMPKNPYAIMYLSGSTIAAAPREIGEVEYAEDELEWADKEDDPYEIPVGDTGELVECYEIR</sequence>
<reference evidence="1" key="3">
    <citation type="submission" date="2015-02" db="EMBL/GenBank/DDBJ databases">
        <title>Evolutionary Origins and Diversification of the Mycorrhizal Mutualists.</title>
        <authorList>
            <consortium name="DOE Joint Genome Institute"/>
            <consortium name="Mycorrhizal Genomics Consortium"/>
            <person name="Kohler A."/>
            <person name="Kuo A."/>
            <person name="Nagy L.G."/>
            <person name="Floudas D."/>
            <person name="Copeland A."/>
            <person name="Barry K.W."/>
            <person name="Cichocki N."/>
            <person name="Veneault-Fourrey C."/>
            <person name="LaButti K."/>
            <person name="Lindquist E.A."/>
            <person name="Lipzen A."/>
            <person name="Lundell T."/>
            <person name="Morin E."/>
            <person name="Murat C."/>
            <person name="Riley R."/>
            <person name="Ohm R."/>
            <person name="Sun H."/>
            <person name="Tunlid A."/>
            <person name="Henrissat B."/>
            <person name="Grigoriev I.V."/>
            <person name="Hibbett D.S."/>
            <person name="Martin F."/>
        </authorList>
    </citation>
    <scope>NUCLEOTIDE SEQUENCE</scope>
    <source>
        <strain evidence="1 3">441</strain>
    </source>
</reference>